<dbReference type="GO" id="GO:0006429">
    <property type="term" value="P:leucyl-tRNA aminoacylation"/>
    <property type="evidence" value="ECO:0000318"/>
    <property type="project" value="GO_Central"/>
</dbReference>
<dbReference type="OMA" id="KPTCLME"/>
<dbReference type="GeneID" id="5890059"/>
<dbReference type="FunCoup" id="A9UW56">
    <property type="interactions" value="1692"/>
</dbReference>
<dbReference type="InterPro" id="IPR004493">
    <property type="entry name" value="Leu-tRNA-synth_Ia_arc/euk"/>
</dbReference>
<evidence type="ECO:0000256" key="4">
    <source>
        <dbReference type="ARBA" id="ARBA00022741"/>
    </source>
</evidence>
<dbReference type="Gene3D" id="1.10.10.720">
    <property type="entry name" value="leucyl-tRNA synthetase"/>
    <property type="match status" value="1"/>
</dbReference>
<dbReference type="Pfam" id="PF08264">
    <property type="entry name" value="Anticodon_1"/>
    <property type="match status" value="1"/>
</dbReference>
<evidence type="ECO:0000256" key="10">
    <source>
        <dbReference type="RuleBase" id="RU363035"/>
    </source>
</evidence>
<dbReference type="Pfam" id="PF24810">
    <property type="entry name" value="RBD_LARS1"/>
    <property type="match status" value="1"/>
</dbReference>
<dbReference type="InterPro" id="IPR002300">
    <property type="entry name" value="aa-tRNA-synth_Ia"/>
</dbReference>
<feature type="domain" description="Methionyl/Leucyl tRNA synthetase" evidence="13">
    <location>
        <begin position="665"/>
        <end position="752"/>
    </location>
</feature>
<protein>
    <recommendedName>
        <fullName evidence="2">leucine--tRNA ligase</fullName>
        <ecNumber evidence="2">6.1.1.4</ecNumber>
    </recommendedName>
    <alternativeName>
        <fullName evidence="8">Leucyl-tRNA synthetase</fullName>
    </alternativeName>
</protein>
<dbReference type="SUPFAM" id="SSF52374">
    <property type="entry name" value="Nucleotidylyl transferase"/>
    <property type="match status" value="1"/>
</dbReference>
<name>A9UW56_MONBE</name>
<dbReference type="GO" id="GO:0002161">
    <property type="term" value="F:aminoacyl-tRNA deacylase activity"/>
    <property type="evidence" value="ECO:0007669"/>
    <property type="project" value="InterPro"/>
</dbReference>
<dbReference type="GO" id="GO:0005524">
    <property type="term" value="F:ATP binding"/>
    <property type="evidence" value="ECO:0007669"/>
    <property type="project" value="UniProtKB-KW"/>
</dbReference>
<keyword evidence="6 10" id="KW-0648">Protein biosynthesis</keyword>
<dbReference type="NCBIfam" id="NF008957">
    <property type="entry name" value="PRK12300.1"/>
    <property type="match status" value="1"/>
</dbReference>
<dbReference type="STRING" id="81824.A9UW56"/>
<feature type="domain" description="Methionyl/Valyl/Leucyl/Isoleucyl-tRNA synthetase anticodon-binding" evidence="12">
    <location>
        <begin position="785"/>
        <end position="887"/>
    </location>
</feature>
<sequence length="1047" mass="118365">MATAYERAREAAGSTKKRDELVAIEEKIRATWEEKKLFEQDAPEDGAAHADESYMVTFPYPYMNGRLHLGHLFTVSKAEYAAGFQRMKGKKTLFPFGFHCTGMPIKACADKLTYELETFGNPPQFPEDAEAKTDAKQHKKIAAKTGGARYQYTIMQNNGIPDEEIPKFTDTDYWLQYFPPHAIADLKVFGLKADWRRAFITTDANPFYDAFVKWQFNTLKQLDLVRFGKRYSIYSPKDGQPCMDHDRSKGEGVGPQEYTGIKMRVVEMPAALAAFEGKKVFFVAATLRPETMYGQTNCWMHPTITYIVWQSVNDEIFVTTRRAARNMSYQDLTPELGKVEILAEVEGSQLLGVKLSAPNAVNKVIYTLPMMTIKEDKGTGVVTSVPSDAPDDYAALKDLKKKQAFREKYNISDEMVLPFDPVPIIRCPDHGDVIAATLCEDMGVQSQNDTKKLAEAKEIAYRQGFYNGTMIIGEHAGKAVQEAKVLIQEEMIQSGDAIKYMEPEKSVISRSGDECVVALTDQWFLIYGEENWRAKAEDCLKQMNVFDPAARDAFLRTLDWLHEHACSRTYGLGTKLPWDESWLIESLSDSTIYMAYYTIAHLLQGGSLDGSAGSPIGITPEQCTDEFFDYVFLGKAVSDDCPVSKEILDKCRNEFMFWYPMDLRVSGKDLIGNHLTYSLYNHSAIFPREMWPRAFRANGHLLLDGDKMSKSTGNFLTLYQAIDLFGTDATRLCLADAGDAIEDANFELKSANAAVLRLYNENEWVAETLRALPELRAGAMDTFFDKVFVNEINSCVLAAEAAYEKLEFRDAITKGFFQLQLARDRYRKGCKLTDIPMHRDLVTHFIRMQAIIMAPVCPHIADHFWSLLGLEGSVVDAQWPKIDPVDPILLRQGTHLDLQESLTRQKIDKFSAKKKKPVTKVLLYVSKEYPEWQRLVLDLLAEKYNAADKSFPDRGTLFKELMQHDVCKANKKNLMSFVAGKMDETLQQGTDALEKTLPFDEIGMLQNNLPYLTTALNVNIEVLPASEGPDKVKEMCCPGKPSIELEF</sequence>
<keyword evidence="5 10" id="KW-0067">ATP-binding</keyword>
<evidence type="ECO:0000313" key="15">
    <source>
        <dbReference type="EMBL" id="EDQ90709.1"/>
    </source>
</evidence>
<dbReference type="NCBIfam" id="TIGR00395">
    <property type="entry name" value="leuS_arch"/>
    <property type="match status" value="1"/>
</dbReference>
<dbReference type="Pfam" id="PF09334">
    <property type="entry name" value="tRNA-synt_1g"/>
    <property type="match status" value="1"/>
</dbReference>
<dbReference type="Gene3D" id="3.90.740.10">
    <property type="entry name" value="Valyl/Leucyl/Isoleucyl-tRNA synthetase, editing domain"/>
    <property type="match status" value="1"/>
</dbReference>
<dbReference type="InterPro" id="IPR014729">
    <property type="entry name" value="Rossmann-like_a/b/a_fold"/>
</dbReference>
<dbReference type="PANTHER" id="PTHR45794">
    <property type="entry name" value="LEUCYL-TRNA SYNTHETASE"/>
    <property type="match status" value="1"/>
</dbReference>
<dbReference type="InterPro" id="IPR015413">
    <property type="entry name" value="Methionyl/Leucyl_tRNA_Synth"/>
</dbReference>
<evidence type="ECO:0000259" key="11">
    <source>
        <dbReference type="Pfam" id="PF00133"/>
    </source>
</evidence>
<reference evidence="15 16" key="1">
    <citation type="journal article" date="2008" name="Nature">
        <title>The genome of the choanoflagellate Monosiga brevicollis and the origin of metazoans.</title>
        <authorList>
            <consortium name="JGI Sequencing"/>
            <person name="King N."/>
            <person name="Westbrook M.J."/>
            <person name="Young S.L."/>
            <person name="Kuo A."/>
            <person name="Abedin M."/>
            <person name="Chapman J."/>
            <person name="Fairclough S."/>
            <person name="Hellsten U."/>
            <person name="Isogai Y."/>
            <person name="Letunic I."/>
            <person name="Marr M."/>
            <person name="Pincus D."/>
            <person name="Putnam N."/>
            <person name="Rokas A."/>
            <person name="Wright K.J."/>
            <person name="Zuzow R."/>
            <person name="Dirks W."/>
            <person name="Good M."/>
            <person name="Goodstein D."/>
            <person name="Lemons D."/>
            <person name="Li W."/>
            <person name="Lyons J.B."/>
            <person name="Morris A."/>
            <person name="Nichols S."/>
            <person name="Richter D.J."/>
            <person name="Salamov A."/>
            <person name="Bork P."/>
            <person name="Lim W.A."/>
            <person name="Manning G."/>
            <person name="Miller W.T."/>
            <person name="McGinnis W."/>
            <person name="Shapiro H."/>
            <person name="Tjian R."/>
            <person name="Grigoriev I.V."/>
            <person name="Rokhsar D."/>
        </authorList>
    </citation>
    <scope>NUCLEOTIDE SEQUENCE [LARGE SCALE GENOMIC DNA]</scope>
    <source>
        <strain evidence="16">MX1 / ATCC 50154</strain>
    </source>
</reference>
<evidence type="ECO:0000259" key="12">
    <source>
        <dbReference type="Pfam" id="PF08264"/>
    </source>
</evidence>
<comment type="catalytic activity">
    <reaction evidence="9">
        <text>tRNA(Leu) + L-leucine + ATP = L-leucyl-tRNA(Leu) + AMP + diphosphate</text>
        <dbReference type="Rhea" id="RHEA:11688"/>
        <dbReference type="Rhea" id="RHEA-COMP:9613"/>
        <dbReference type="Rhea" id="RHEA-COMP:9622"/>
        <dbReference type="ChEBI" id="CHEBI:30616"/>
        <dbReference type="ChEBI" id="CHEBI:33019"/>
        <dbReference type="ChEBI" id="CHEBI:57427"/>
        <dbReference type="ChEBI" id="CHEBI:78442"/>
        <dbReference type="ChEBI" id="CHEBI:78494"/>
        <dbReference type="ChEBI" id="CHEBI:456215"/>
        <dbReference type="EC" id="6.1.1.4"/>
    </reaction>
</comment>
<dbReference type="Gene3D" id="1.10.730.10">
    <property type="entry name" value="Isoleucyl-tRNA Synthetase, Domain 1"/>
    <property type="match status" value="1"/>
</dbReference>
<evidence type="ECO:0000259" key="14">
    <source>
        <dbReference type="Pfam" id="PF24810"/>
    </source>
</evidence>
<dbReference type="eggNOG" id="KOG0437">
    <property type="taxonomic scope" value="Eukaryota"/>
</dbReference>
<dbReference type="RefSeq" id="XP_001744760.1">
    <property type="nucleotide sequence ID" value="XM_001744708.1"/>
</dbReference>
<dbReference type="AlphaFoldDB" id="A9UW56"/>
<evidence type="ECO:0000256" key="7">
    <source>
        <dbReference type="ARBA" id="ARBA00023146"/>
    </source>
</evidence>
<dbReference type="SUPFAM" id="SSF47323">
    <property type="entry name" value="Anticodon-binding domain of a subclass of class I aminoacyl-tRNA synthetases"/>
    <property type="match status" value="1"/>
</dbReference>
<evidence type="ECO:0000256" key="9">
    <source>
        <dbReference type="ARBA" id="ARBA00047469"/>
    </source>
</evidence>
<keyword evidence="16" id="KW-1185">Reference proteome</keyword>
<dbReference type="GO" id="GO:0004823">
    <property type="term" value="F:leucine-tRNA ligase activity"/>
    <property type="evidence" value="ECO:0000318"/>
    <property type="project" value="GO_Central"/>
</dbReference>
<accession>A9UW56</accession>
<evidence type="ECO:0000313" key="16">
    <source>
        <dbReference type="Proteomes" id="UP000001357"/>
    </source>
</evidence>
<evidence type="ECO:0000256" key="3">
    <source>
        <dbReference type="ARBA" id="ARBA00022598"/>
    </source>
</evidence>
<dbReference type="Gene3D" id="3.30.2320.20">
    <property type="entry name" value="Class I aminoacyl-tRNA synthetases (RS)"/>
    <property type="match status" value="1"/>
</dbReference>
<dbReference type="PROSITE" id="PS00178">
    <property type="entry name" value="AA_TRNA_LIGASE_I"/>
    <property type="match status" value="1"/>
</dbReference>
<evidence type="ECO:0000256" key="6">
    <source>
        <dbReference type="ARBA" id="ARBA00022917"/>
    </source>
</evidence>
<feature type="domain" description="Leucine--tRNA ligase RagD-binding" evidence="14">
    <location>
        <begin position="925"/>
        <end position="997"/>
    </location>
</feature>
<dbReference type="PANTHER" id="PTHR45794:SF1">
    <property type="entry name" value="LEUCINE--TRNA LIGASE, CYTOPLASMIC"/>
    <property type="match status" value="1"/>
</dbReference>
<keyword evidence="7 10" id="KW-0030">Aminoacyl-tRNA synthetase</keyword>
<keyword evidence="4 10" id="KW-0547">Nucleotide-binding</keyword>
<gene>
    <name evidence="15" type="ORF">MONBRDRAFT_20503</name>
</gene>
<dbReference type="Proteomes" id="UP000001357">
    <property type="component" value="Unassembled WGS sequence"/>
</dbReference>
<dbReference type="FunFam" id="3.90.740.10:FF:000001">
    <property type="entry name" value="Leucine--tRNA ligase, cytoplasmic"/>
    <property type="match status" value="1"/>
</dbReference>
<dbReference type="InterPro" id="IPR001412">
    <property type="entry name" value="aa-tRNA-synth_I_CS"/>
</dbReference>
<dbReference type="InterPro" id="IPR013155">
    <property type="entry name" value="M/V/L/I-tRNA-synth_anticd-bd"/>
</dbReference>
<evidence type="ECO:0000256" key="2">
    <source>
        <dbReference type="ARBA" id="ARBA00013164"/>
    </source>
</evidence>
<evidence type="ECO:0000256" key="5">
    <source>
        <dbReference type="ARBA" id="ARBA00022840"/>
    </source>
</evidence>
<dbReference type="Gene3D" id="3.40.50.620">
    <property type="entry name" value="HUPs"/>
    <property type="match status" value="1"/>
</dbReference>
<dbReference type="EMBL" id="CH991547">
    <property type="protein sequence ID" value="EDQ90709.1"/>
    <property type="molecule type" value="Genomic_DNA"/>
</dbReference>
<dbReference type="InParanoid" id="A9UW56"/>
<proteinExistence type="inferred from homology"/>
<organism evidence="15 16">
    <name type="scientific">Monosiga brevicollis</name>
    <name type="common">Choanoflagellate</name>
    <dbReference type="NCBI Taxonomy" id="81824"/>
    <lineage>
        <taxon>Eukaryota</taxon>
        <taxon>Choanoflagellata</taxon>
        <taxon>Craspedida</taxon>
        <taxon>Salpingoecidae</taxon>
        <taxon>Monosiga</taxon>
    </lineage>
</organism>
<evidence type="ECO:0000256" key="1">
    <source>
        <dbReference type="ARBA" id="ARBA00005594"/>
    </source>
</evidence>
<comment type="similarity">
    <text evidence="1 10">Belongs to the class-I aminoacyl-tRNA synthetase family.</text>
</comment>
<dbReference type="EC" id="6.1.1.4" evidence="2"/>
<keyword evidence="3 10" id="KW-0436">Ligase</keyword>
<dbReference type="InterPro" id="IPR009080">
    <property type="entry name" value="tRNAsynth_Ia_anticodon-bd"/>
</dbReference>
<evidence type="ECO:0000259" key="13">
    <source>
        <dbReference type="Pfam" id="PF09334"/>
    </source>
</evidence>
<feature type="domain" description="Aminoacyl-tRNA synthetase class Ia" evidence="11">
    <location>
        <begin position="29"/>
        <end position="111"/>
    </location>
</feature>
<dbReference type="KEGG" id="mbr:MONBRDRAFT_20503"/>
<dbReference type="InterPro" id="IPR009008">
    <property type="entry name" value="Val/Leu/Ile-tRNA-synth_edit"/>
</dbReference>
<dbReference type="SUPFAM" id="SSF50677">
    <property type="entry name" value="ValRS/IleRS/LeuRS editing domain"/>
    <property type="match status" value="1"/>
</dbReference>
<dbReference type="Pfam" id="PF00133">
    <property type="entry name" value="tRNA-synt_1"/>
    <property type="match status" value="1"/>
</dbReference>
<dbReference type="InterPro" id="IPR055416">
    <property type="entry name" value="RBD_LARS1"/>
</dbReference>
<evidence type="ECO:0000256" key="8">
    <source>
        <dbReference type="ARBA" id="ARBA00030520"/>
    </source>
</evidence>